<comment type="caution">
    <text evidence="1">The sequence shown here is derived from an EMBL/GenBank/DDBJ whole genome shotgun (WGS) entry which is preliminary data.</text>
</comment>
<accession>A0ABQ1PI59</accession>
<reference evidence="2" key="1">
    <citation type="journal article" date="2019" name="Int. J. Syst. Evol. Microbiol.">
        <title>The Global Catalogue of Microorganisms (GCM) 10K type strain sequencing project: providing services to taxonomists for standard genome sequencing and annotation.</title>
        <authorList>
            <consortium name="The Broad Institute Genomics Platform"/>
            <consortium name="The Broad Institute Genome Sequencing Center for Infectious Disease"/>
            <person name="Wu L."/>
            <person name="Ma J."/>
        </authorList>
    </citation>
    <scope>NUCLEOTIDE SEQUENCE [LARGE SCALE GENOMIC DNA]</scope>
    <source>
        <strain evidence="2">CCM 7282</strain>
    </source>
</reference>
<organism evidence="1 2">
    <name type="scientific">Thalassobacillus devorans</name>
    <dbReference type="NCBI Taxonomy" id="279813"/>
    <lineage>
        <taxon>Bacteria</taxon>
        <taxon>Bacillati</taxon>
        <taxon>Bacillota</taxon>
        <taxon>Bacilli</taxon>
        <taxon>Bacillales</taxon>
        <taxon>Bacillaceae</taxon>
        <taxon>Thalassobacillus</taxon>
    </lineage>
</organism>
<evidence type="ECO:0008006" key="3">
    <source>
        <dbReference type="Google" id="ProtNLM"/>
    </source>
</evidence>
<name>A0ABQ1PI59_9BACI</name>
<keyword evidence="2" id="KW-1185">Reference proteome</keyword>
<dbReference type="Proteomes" id="UP000619534">
    <property type="component" value="Unassembled WGS sequence"/>
</dbReference>
<proteinExistence type="predicted"/>
<evidence type="ECO:0000313" key="2">
    <source>
        <dbReference type="Proteomes" id="UP000619534"/>
    </source>
</evidence>
<evidence type="ECO:0000313" key="1">
    <source>
        <dbReference type="EMBL" id="GGC97666.1"/>
    </source>
</evidence>
<sequence length="95" mass="11257">MANVAIYYRLTKSEDTGQVIQFINEEIHKFDDQHLIKGVFVDDHKDRTQLNELVNQPLHEIDKLFINEEIDDEFDWKLLNELAKTEGFTIHLLSE</sequence>
<dbReference type="RefSeq" id="WP_062440423.1">
    <property type="nucleotide sequence ID" value="NZ_BMCJ01000006.1"/>
</dbReference>
<gene>
    <name evidence="1" type="ORF">GCM10007216_30560</name>
</gene>
<dbReference type="EMBL" id="BMCJ01000006">
    <property type="protein sequence ID" value="GGC97666.1"/>
    <property type="molecule type" value="Genomic_DNA"/>
</dbReference>
<protein>
    <recommendedName>
        <fullName evidence="3">Resolvase/invertase-type recombinase catalytic domain-containing protein</fullName>
    </recommendedName>
</protein>